<dbReference type="EMBL" id="BART01038383">
    <property type="protein sequence ID" value="GAH05477.1"/>
    <property type="molecule type" value="Genomic_DNA"/>
</dbReference>
<dbReference type="AlphaFoldDB" id="X1CD32"/>
<organism evidence="1">
    <name type="scientific">marine sediment metagenome</name>
    <dbReference type="NCBI Taxonomy" id="412755"/>
    <lineage>
        <taxon>unclassified sequences</taxon>
        <taxon>metagenomes</taxon>
        <taxon>ecological metagenomes</taxon>
    </lineage>
</organism>
<feature type="non-terminal residue" evidence="1">
    <location>
        <position position="86"/>
    </location>
</feature>
<gene>
    <name evidence="1" type="ORF">S01H4_63692</name>
</gene>
<evidence type="ECO:0000313" key="1">
    <source>
        <dbReference type="EMBL" id="GAH05477.1"/>
    </source>
</evidence>
<comment type="caution">
    <text evidence="1">The sequence shown here is derived from an EMBL/GenBank/DDBJ whole genome shotgun (WGS) entry which is preliminary data.</text>
</comment>
<proteinExistence type="predicted"/>
<accession>X1CD32</accession>
<protein>
    <submittedName>
        <fullName evidence="1">Uncharacterized protein</fullName>
    </submittedName>
</protein>
<sequence>MRNRDTFIDPMFPLVYGPCDHCGGDNIYSKSRFGDYQEHSWPFTNLCTGCVFKRRVKRTAAPGRLVAKATTPKVQDAETMTKAAPN</sequence>
<name>X1CD32_9ZZZZ</name>
<reference evidence="1" key="1">
    <citation type="journal article" date="2014" name="Front. Microbiol.">
        <title>High frequency of phylogenetically diverse reductive dehalogenase-homologous genes in deep subseafloor sedimentary metagenomes.</title>
        <authorList>
            <person name="Kawai M."/>
            <person name="Futagami T."/>
            <person name="Toyoda A."/>
            <person name="Takaki Y."/>
            <person name="Nishi S."/>
            <person name="Hori S."/>
            <person name="Arai W."/>
            <person name="Tsubouchi T."/>
            <person name="Morono Y."/>
            <person name="Uchiyama I."/>
            <person name="Ito T."/>
            <person name="Fujiyama A."/>
            <person name="Inagaki F."/>
            <person name="Takami H."/>
        </authorList>
    </citation>
    <scope>NUCLEOTIDE SEQUENCE</scope>
    <source>
        <strain evidence="1">Expedition CK06-06</strain>
    </source>
</reference>